<evidence type="ECO:0000313" key="1">
    <source>
        <dbReference type="EMBL" id="RVU29033.1"/>
    </source>
</evidence>
<dbReference type="OrthoDB" id="8447184at2"/>
<organism evidence="1 2">
    <name type="scientific">Streptomyces antnestii</name>
    <dbReference type="NCBI Taxonomy" id="2494256"/>
    <lineage>
        <taxon>Bacteria</taxon>
        <taxon>Bacillati</taxon>
        <taxon>Actinomycetota</taxon>
        <taxon>Actinomycetes</taxon>
        <taxon>Kitasatosporales</taxon>
        <taxon>Streptomycetaceae</taxon>
        <taxon>Streptomyces</taxon>
    </lineage>
</organism>
<accession>A0A3S2VLQ2</accession>
<keyword evidence="2" id="KW-1185">Reference proteome</keyword>
<dbReference type="AlphaFoldDB" id="A0A3S2VLQ2"/>
<dbReference type="Proteomes" id="UP000283128">
    <property type="component" value="Unassembled WGS sequence"/>
</dbReference>
<reference evidence="1 2" key="1">
    <citation type="submission" date="2019-01" db="EMBL/GenBank/DDBJ databases">
        <title>Genome sequences of Streptomyces and Rhizobium isolates collected from root and soil.</title>
        <authorList>
            <person name="Chhettri S."/>
            <person name="Sevigny J.L."/>
            <person name="Sen A."/>
            <person name="Ennis N."/>
            <person name="Tisa L."/>
        </authorList>
    </citation>
    <scope>NUCLEOTIDE SEQUENCE [LARGE SCALE GENOMIC DNA]</scope>
    <source>
        <strain evidence="1 2">San01</strain>
    </source>
</reference>
<evidence type="ECO:0000313" key="2">
    <source>
        <dbReference type="Proteomes" id="UP000283128"/>
    </source>
</evidence>
<gene>
    <name evidence="1" type="ORF">EOT10_04140</name>
</gene>
<comment type="caution">
    <text evidence="1">The sequence shown here is derived from an EMBL/GenBank/DDBJ whole genome shotgun (WGS) entry which is preliminary data.</text>
</comment>
<name>A0A3S2VLQ2_9ACTN</name>
<evidence type="ECO:0008006" key="3">
    <source>
        <dbReference type="Google" id="ProtNLM"/>
    </source>
</evidence>
<dbReference type="EMBL" id="RZYA01000001">
    <property type="protein sequence ID" value="RVU29033.1"/>
    <property type="molecule type" value="Genomic_DNA"/>
</dbReference>
<proteinExistence type="predicted"/>
<protein>
    <recommendedName>
        <fullName evidence="3">Gluconate 2-dehydrogenase subunit 3 family protein</fullName>
    </recommendedName>
</protein>
<sequence>MTVTVNVSLTGRARLGAIRLADLWFPGSAVSPAMTALPEYAALLDVALAANAELTAAFLEIAERAADVAELTAQTLENWPADVVEGAYTVAMCAYYMSKAVRTAIGYPGQQRVPAARDIGNPALIEELLAPVLARGALYVATPALQ</sequence>
<dbReference type="RefSeq" id="WP_127826619.1">
    <property type="nucleotide sequence ID" value="NZ_RZYA01000001.1"/>
</dbReference>